<comment type="caution">
    <text evidence="2">The sequence shown here is derived from an EMBL/GenBank/DDBJ whole genome shotgun (WGS) entry which is preliminary data.</text>
</comment>
<evidence type="ECO:0000313" key="2">
    <source>
        <dbReference type="EMBL" id="KAG5529808.1"/>
    </source>
</evidence>
<evidence type="ECO:0000313" key="3">
    <source>
        <dbReference type="Proteomes" id="UP000823749"/>
    </source>
</evidence>
<name>A0AAV6IMD1_9ERIC</name>
<dbReference type="EMBL" id="JACTNZ010000010">
    <property type="protein sequence ID" value="KAG5529808.1"/>
    <property type="molecule type" value="Genomic_DNA"/>
</dbReference>
<organism evidence="2 3">
    <name type="scientific">Rhododendron griersonianum</name>
    <dbReference type="NCBI Taxonomy" id="479676"/>
    <lineage>
        <taxon>Eukaryota</taxon>
        <taxon>Viridiplantae</taxon>
        <taxon>Streptophyta</taxon>
        <taxon>Embryophyta</taxon>
        <taxon>Tracheophyta</taxon>
        <taxon>Spermatophyta</taxon>
        <taxon>Magnoliopsida</taxon>
        <taxon>eudicotyledons</taxon>
        <taxon>Gunneridae</taxon>
        <taxon>Pentapetalae</taxon>
        <taxon>asterids</taxon>
        <taxon>Ericales</taxon>
        <taxon>Ericaceae</taxon>
        <taxon>Ericoideae</taxon>
        <taxon>Rhodoreae</taxon>
        <taxon>Rhododendron</taxon>
    </lineage>
</organism>
<gene>
    <name evidence="2" type="ORF">RHGRI_030250</name>
</gene>
<evidence type="ECO:0000256" key="1">
    <source>
        <dbReference type="SAM" id="MobiDB-lite"/>
    </source>
</evidence>
<protein>
    <submittedName>
        <fullName evidence="2">Uncharacterized protein</fullName>
    </submittedName>
</protein>
<feature type="region of interest" description="Disordered" evidence="1">
    <location>
        <begin position="22"/>
        <end position="56"/>
    </location>
</feature>
<keyword evidence="3" id="KW-1185">Reference proteome</keyword>
<feature type="compositionally biased region" description="Basic and acidic residues" evidence="1">
    <location>
        <begin position="34"/>
        <end position="52"/>
    </location>
</feature>
<dbReference type="Proteomes" id="UP000823749">
    <property type="component" value="Chromosome 10"/>
</dbReference>
<dbReference type="AlphaFoldDB" id="A0AAV6IMD1"/>
<sequence>MAKDNSYMSHWLDSIIEDSEGLMHERSQANNEVLSKETRAENKTTEENKSAEEENNNIIQREPIFLFGPVVIGSKEQMACISIGRNKLTSGA</sequence>
<proteinExistence type="predicted"/>
<reference evidence="2" key="1">
    <citation type="submission" date="2020-08" db="EMBL/GenBank/DDBJ databases">
        <title>Plant Genome Project.</title>
        <authorList>
            <person name="Zhang R.-G."/>
        </authorList>
    </citation>
    <scope>NUCLEOTIDE SEQUENCE</scope>
    <source>
        <strain evidence="2">WSP0</strain>
        <tissue evidence="2">Leaf</tissue>
    </source>
</reference>
<accession>A0AAV6IMD1</accession>